<dbReference type="InterPro" id="IPR046373">
    <property type="entry name" value="Acyl-CoA_Oxase/DH_mid-dom_sf"/>
</dbReference>
<accession>A0A9P7Z1W0</accession>
<protein>
    <submittedName>
        <fullName evidence="2">Uncharacterized protein</fullName>
    </submittedName>
</protein>
<dbReference type="GO" id="GO:0005737">
    <property type="term" value="C:cytoplasm"/>
    <property type="evidence" value="ECO:0007669"/>
    <property type="project" value="TreeGrafter"/>
</dbReference>
<sequence length="110" mass="12096">MDSYVRYWVKMLNGAKWQVSSAGDPRCQISIAFACSDARKPDKPRRHCIILVIESTSGITIKRALAIFGYDDAPQGHCEVMFKAVRVPASNIILGKGYVNLDLTGSPPIV</sequence>
<dbReference type="OrthoDB" id="434771at2759"/>
<dbReference type="InterPro" id="IPR050741">
    <property type="entry name" value="Acyl-CoA_dehydrogenase"/>
</dbReference>
<organism evidence="2 3">
    <name type="scientific">Calycina marina</name>
    <dbReference type="NCBI Taxonomy" id="1763456"/>
    <lineage>
        <taxon>Eukaryota</taxon>
        <taxon>Fungi</taxon>
        <taxon>Dikarya</taxon>
        <taxon>Ascomycota</taxon>
        <taxon>Pezizomycotina</taxon>
        <taxon>Leotiomycetes</taxon>
        <taxon>Helotiales</taxon>
        <taxon>Pezizellaceae</taxon>
        <taxon>Calycina</taxon>
    </lineage>
</organism>
<gene>
    <name evidence="2" type="ORF">BJ878DRAFT_121240</name>
</gene>
<dbReference type="EMBL" id="MU253984">
    <property type="protein sequence ID" value="KAG9243365.1"/>
    <property type="molecule type" value="Genomic_DNA"/>
</dbReference>
<evidence type="ECO:0000313" key="2">
    <source>
        <dbReference type="EMBL" id="KAG9243365.1"/>
    </source>
</evidence>
<dbReference type="InterPro" id="IPR009100">
    <property type="entry name" value="AcylCoA_DH/oxidase_NM_dom_sf"/>
</dbReference>
<dbReference type="GO" id="GO:0003995">
    <property type="term" value="F:acyl-CoA dehydrogenase activity"/>
    <property type="evidence" value="ECO:0007669"/>
    <property type="project" value="TreeGrafter"/>
</dbReference>
<dbReference type="SUPFAM" id="SSF56645">
    <property type="entry name" value="Acyl-CoA dehydrogenase NM domain-like"/>
    <property type="match status" value="1"/>
</dbReference>
<evidence type="ECO:0000256" key="1">
    <source>
        <dbReference type="ARBA" id="ARBA00023002"/>
    </source>
</evidence>
<evidence type="ECO:0000313" key="3">
    <source>
        <dbReference type="Proteomes" id="UP000887226"/>
    </source>
</evidence>
<comment type="caution">
    <text evidence="2">The sequence shown here is derived from an EMBL/GenBank/DDBJ whole genome shotgun (WGS) entry which is preliminary data.</text>
</comment>
<name>A0A9P7Z1W0_9HELO</name>
<keyword evidence="1" id="KW-0560">Oxidoreductase</keyword>
<dbReference type="PANTHER" id="PTHR48083:SF13">
    <property type="entry name" value="ACYL-COA DEHYDROGENASE FAMILY MEMBER 11"/>
    <property type="match status" value="1"/>
</dbReference>
<dbReference type="GO" id="GO:0033539">
    <property type="term" value="P:fatty acid beta-oxidation using acyl-CoA dehydrogenase"/>
    <property type="evidence" value="ECO:0007669"/>
    <property type="project" value="TreeGrafter"/>
</dbReference>
<keyword evidence="3" id="KW-1185">Reference proteome</keyword>
<dbReference type="AlphaFoldDB" id="A0A9P7Z1W0"/>
<dbReference type="Proteomes" id="UP000887226">
    <property type="component" value="Unassembled WGS sequence"/>
</dbReference>
<dbReference type="PANTHER" id="PTHR48083">
    <property type="entry name" value="MEDIUM-CHAIN SPECIFIC ACYL-COA DEHYDROGENASE, MITOCHONDRIAL-RELATED"/>
    <property type="match status" value="1"/>
</dbReference>
<reference evidence="2" key="1">
    <citation type="journal article" date="2021" name="IMA Fungus">
        <title>Genomic characterization of three marine fungi, including Emericellopsis atlantica sp. nov. with signatures of a generalist lifestyle and marine biomass degradation.</title>
        <authorList>
            <person name="Hagestad O.C."/>
            <person name="Hou L."/>
            <person name="Andersen J.H."/>
            <person name="Hansen E.H."/>
            <person name="Altermark B."/>
            <person name="Li C."/>
            <person name="Kuhnert E."/>
            <person name="Cox R.J."/>
            <person name="Crous P.W."/>
            <person name="Spatafora J.W."/>
            <person name="Lail K."/>
            <person name="Amirebrahimi M."/>
            <person name="Lipzen A."/>
            <person name="Pangilinan J."/>
            <person name="Andreopoulos W."/>
            <person name="Hayes R.D."/>
            <person name="Ng V."/>
            <person name="Grigoriev I.V."/>
            <person name="Jackson S.A."/>
            <person name="Sutton T.D.S."/>
            <person name="Dobson A.D.W."/>
            <person name="Rama T."/>
        </authorList>
    </citation>
    <scope>NUCLEOTIDE SEQUENCE</scope>
    <source>
        <strain evidence="2">TRa3180A</strain>
    </source>
</reference>
<proteinExistence type="predicted"/>
<dbReference type="Gene3D" id="2.40.110.10">
    <property type="entry name" value="Butyryl-CoA Dehydrogenase, subunit A, domain 2"/>
    <property type="match status" value="1"/>
</dbReference>